<gene>
    <name evidence="1" type="ORF">NQ318_002207</name>
</gene>
<protein>
    <submittedName>
        <fullName evidence="1">Uncharacterized protein</fullName>
    </submittedName>
</protein>
<reference evidence="1" key="1">
    <citation type="journal article" date="2023" name="Insect Mol. Biol.">
        <title>Genome sequencing provides insights into the evolution of gene families encoding plant cell wall-degrading enzymes in longhorned beetles.</title>
        <authorList>
            <person name="Shin N.R."/>
            <person name="Okamura Y."/>
            <person name="Kirsch R."/>
            <person name="Pauchet Y."/>
        </authorList>
    </citation>
    <scope>NUCLEOTIDE SEQUENCE</scope>
    <source>
        <strain evidence="1">AMC_N1</strain>
    </source>
</reference>
<dbReference type="AlphaFoldDB" id="A0AAV8Z4B0"/>
<comment type="caution">
    <text evidence="1">The sequence shown here is derived from an EMBL/GenBank/DDBJ whole genome shotgun (WGS) entry which is preliminary data.</text>
</comment>
<dbReference type="EMBL" id="JAPWTK010000017">
    <property type="protein sequence ID" value="KAJ8958423.1"/>
    <property type="molecule type" value="Genomic_DNA"/>
</dbReference>
<dbReference type="Proteomes" id="UP001162162">
    <property type="component" value="Unassembled WGS sequence"/>
</dbReference>
<organism evidence="1 2">
    <name type="scientific">Aromia moschata</name>
    <dbReference type="NCBI Taxonomy" id="1265417"/>
    <lineage>
        <taxon>Eukaryota</taxon>
        <taxon>Metazoa</taxon>
        <taxon>Ecdysozoa</taxon>
        <taxon>Arthropoda</taxon>
        <taxon>Hexapoda</taxon>
        <taxon>Insecta</taxon>
        <taxon>Pterygota</taxon>
        <taxon>Neoptera</taxon>
        <taxon>Endopterygota</taxon>
        <taxon>Coleoptera</taxon>
        <taxon>Polyphaga</taxon>
        <taxon>Cucujiformia</taxon>
        <taxon>Chrysomeloidea</taxon>
        <taxon>Cerambycidae</taxon>
        <taxon>Cerambycinae</taxon>
        <taxon>Callichromatini</taxon>
        <taxon>Aromia</taxon>
    </lineage>
</organism>
<keyword evidence="2" id="KW-1185">Reference proteome</keyword>
<evidence type="ECO:0000313" key="2">
    <source>
        <dbReference type="Proteomes" id="UP001162162"/>
    </source>
</evidence>
<sequence>MYYKRGVNTSDQLVCQLAQFNYNRIQACALTFIDNGAQTPGLGFNKVTLAFITCLMDTKNSSSLNTDACAKSTEVAHINIIKSCADSSWGKKLLYEYCQLC</sequence>
<name>A0AAV8Z4B0_9CUCU</name>
<accession>A0AAV8Z4B0</accession>
<evidence type="ECO:0000313" key="1">
    <source>
        <dbReference type="EMBL" id="KAJ8958423.1"/>
    </source>
</evidence>
<proteinExistence type="predicted"/>